<gene>
    <name evidence="1" type="ORF">DVR12_03800</name>
</gene>
<comment type="caution">
    <text evidence="1">The sequence shown here is derived from an EMBL/GenBank/DDBJ whole genome shotgun (WGS) entry which is preliminary data.</text>
</comment>
<dbReference type="OrthoDB" id="676109at2"/>
<organism evidence="1 2">
    <name type="scientific">Chitinophaga silvatica</name>
    <dbReference type="NCBI Taxonomy" id="2282649"/>
    <lineage>
        <taxon>Bacteria</taxon>
        <taxon>Pseudomonadati</taxon>
        <taxon>Bacteroidota</taxon>
        <taxon>Chitinophagia</taxon>
        <taxon>Chitinophagales</taxon>
        <taxon>Chitinophagaceae</taxon>
        <taxon>Chitinophaga</taxon>
    </lineage>
</organism>
<proteinExistence type="predicted"/>
<keyword evidence="2" id="KW-1185">Reference proteome</keyword>
<evidence type="ECO:0000313" key="2">
    <source>
        <dbReference type="Proteomes" id="UP000260644"/>
    </source>
</evidence>
<name>A0A3E1YI54_9BACT</name>
<dbReference type="Proteomes" id="UP000260644">
    <property type="component" value="Unassembled WGS sequence"/>
</dbReference>
<dbReference type="EMBL" id="QPMM01000001">
    <property type="protein sequence ID" value="RFS26920.1"/>
    <property type="molecule type" value="Genomic_DNA"/>
</dbReference>
<protein>
    <submittedName>
        <fullName evidence="1">Uncharacterized protein</fullName>
    </submittedName>
</protein>
<dbReference type="AlphaFoldDB" id="A0A3E1YI54"/>
<sequence>MRKELDEIQEIEAYLHHNIRGVSLLMFRARLATSAVLREKVEQQRRIHRIINWAGRETRRNQLNEIHHKLMREPSFYHSITSIFK</sequence>
<dbReference type="RefSeq" id="WP_116974112.1">
    <property type="nucleotide sequence ID" value="NZ_QPMM01000001.1"/>
</dbReference>
<evidence type="ECO:0000313" key="1">
    <source>
        <dbReference type="EMBL" id="RFS26920.1"/>
    </source>
</evidence>
<reference evidence="1 2" key="1">
    <citation type="submission" date="2018-07" db="EMBL/GenBank/DDBJ databases">
        <title>Chitinophaga K2CV101002-2 sp. nov., isolated from a monsoon evergreen broad-leaved forest soil.</title>
        <authorList>
            <person name="Lv Y."/>
        </authorList>
    </citation>
    <scope>NUCLEOTIDE SEQUENCE [LARGE SCALE GENOMIC DNA]</scope>
    <source>
        <strain evidence="1 2">GDMCC 1.1288</strain>
    </source>
</reference>
<accession>A0A3E1YI54</accession>